<dbReference type="SUPFAM" id="SSF64518">
    <property type="entry name" value="Phase 1 flagellin"/>
    <property type="match status" value="1"/>
</dbReference>
<dbReference type="GO" id="GO:0005576">
    <property type="term" value="C:extracellular region"/>
    <property type="evidence" value="ECO:0007669"/>
    <property type="project" value="UniProtKB-SubCell"/>
</dbReference>
<dbReference type="PANTHER" id="PTHR42792:SF2">
    <property type="entry name" value="FLAGELLIN"/>
    <property type="match status" value="1"/>
</dbReference>
<dbReference type="Gene3D" id="3.30.70.2120">
    <property type="match status" value="1"/>
</dbReference>
<organism evidence="7 8">
    <name type="scientific">Hydrogenispora ethanolica</name>
    <dbReference type="NCBI Taxonomy" id="1082276"/>
    <lineage>
        <taxon>Bacteria</taxon>
        <taxon>Bacillati</taxon>
        <taxon>Bacillota</taxon>
        <taxon>Hydrogenispora</taxon>
    </lineage>
</organism>
<dbReference type="GO" id="GO:0009288">
    <property type="term" value="C:bacterial-type flagellum"/>
    <property type="evidence" value="ECO:0007669"/>
    <property type="project" value="UniProtKB-SubCell"/>
</dbReference>
<gene>
    <name evidence="7" type="ORF">EDC14_1003111</name>
</gene>
<keyword evidence="4" id="KW-0964">Secreted</keyword>
<comment type="subcellular location">
    <subcellularLocation>
        <location evidence="4">Secreted</location>
    </subcellularLocation>
    <subcellularLocation>
        <location evidence="4">Bacterial flagellum</location>
    </subcellularLocation>
</comment>
<evidence type="ECO:0000313" key="8">
    <source>
        <dbReference type="Proteomes" id="UP000295008"/>
    </source>
</evidence>
<dbReference type="Gene3D" id="1.20.1330.10">
    <property type="entry name" value="f41 fragment of flagellin, N-terminal domain"/>
    <property type="match status" value="2"/>
</dbReference>
<comment type="caution">
    <text evidence="7">The sequence shown here is derived from an EMBL/GenBank/DDBJ whole genome shotgun (WGS) entry which is preliminary data.</text>
</comment>
<dbReference type="GO" id="GO:0005198">
    <property type="term" value="F:structural molecule activity"/>
    <property type="evidence" value="ECO:0007669"/>
    <property type="project" value="UniProtKB-UniRule"/>
</dbReference>
<evidence type="ECO:0000259" key="5">
    <source>
        <dbReference type="Pfam" id="PF00669"/>
    </source>
</evidence>
<dbReference type="InterPro" id="IPR001492">
    <property type="entry name" value="Flagellin"/>
</dbReference>
<dbReference type="RefSeq" id="WP_132012860.1">
    <property type="nucleotide sequence ID" value="NZ_SLUN01000003.1"/>
</dbReference>
<protein>
    <recommendedName>
        <fullName evidence="2 4">Flagellin</fullName>
    </recommendedName>
</protein>
<feature type="domain" description="Flagellin N-terminal" evidence="5">
    <location>
        <begin position="3"/>
        <end position="140"/>
    </location>
</feature>
<dbReference type="PRINTS" id="PR00207">
    <property type="entry name" value="FLAGELLIN"/>
</dbReference>
<comment type="function">
    <text evidence="4">Flagellin is the subunit protein which polymerizes to form the filaments of bacterial flagella.</text>
</comment>
<dbReference type="EMBL" id="SLUN01000003">
    <property type="protein sequence ID" value="TCL75180.1"/>
    <property type="molecule type" value="Genomic_DNA"/>
</dbReference>
<evidence type="ECO:0000256" key="3">
    <source>
        <dbReference type="ARBA" id="ARBA00023143"/>
    </source>
</evidence>
<evidence type="ECO:0000313" key="7">
    <source>
        <dbReference type="EMBL" id="TCL75180.1"/>
    </source>
</evidence>
<comment type="similarity">
    <text evidence="1 4">Belongs to the bacterial flagellin family.</text>
</comment>
<dbReference type="AlphaFoldDB" id="A0A4R1S8F4"/>
<dbReference type="InterPro" id="IPR001029">
    <property type="entry name" value="Flagellin_N"/>
</dbReference>
<evidence type="ECO:0000259" key="6">
    <source>
        <dbReference type="Pfam" id="PF00700"/>
    </source>
</evidence>
<accession>A0A4R1S8F4</accession>
<dbReference type="InterPro" id="IPR046358">
    <property type="entry name" value="Flagellin_C"/>
</dbReference>
<evidence type="ECO:0000256" key="4">
    <source>
        <dbReference type="RuleBase" id="RU362073"/>
    </source>
</evidence>
<name>A0A4R1S8F4_HYDET</name>
<keyword evidence="8" id="KW-1185">Reference proteome</keyword>
<sequence length="538" mass="56683">MIINHNLPALRAFGNYVRVNQALTRSMERLSSGLRINRAADDPAGLAISESMRAQTKGLNQATRNAQDAISLLQTAEGALDSTHAILDRMRELAVKAASGTYTANDRLEMQKEIDELAKEIDQIGNTTTFNNLHLLDGSAAVGSSTDKPTTQVFARGGLEAKRNTAVAGGYQLEIDAAAGLGQIQRSSIFRSKGDPSSIAALDTRLADIDRFTDANGKFLLDQPQTLTLIAGDGQKATVQISASDTIGDLVDKLNRAIGDTGSGLGQAALTGAANADKFVSFVTAPSASGPEASGGTLVIRSAVAGGNGAIQFVGSESLLNALGLSEVQRATANRYTVTVRDAANPAQVLARNVTIEGNMLAGVIDPNIDVRFDSNADILTTWDAVNQQFRWSAAGDSYRTSVNLAGNPLVFQIGAGEGQVMGVAIGDMRAAALGVDHLVVTDRQSASKAITALDHAIAAVSSERSGLGAAQNRLEHTINNLTVMAENLTAAESRIRDVDMAAEMLEYTKLNVLSQVIQAMMVQANQLPQMVLRLLQE</sequence>
<evidence type="ECO:0000256" key="1">
    <source>
        <dbReference type="ARBA" id="ARBA00005709"/>
    </source>
</evidence>
<keyword evidence="3 4" id="KW-0975">Bacterial flagellum</keyword>
<keyword evidence="7" id="KW-0282">Flagellum</keyword>
<dbReference type="Gene3D" id="6.10.10.10">
    <property type="entry name" value="Flagellar export chaperone, C-terminal domain"/>
    <property type="match status" value="1"/>
</dbReference>
<keyword evidence="7" id="KW-0966">Cell projection</keyword>
<evidence type="ECO:0000256" key="2">
    <source>
        <dbReference type="ARBA" id="ARBA00020110"/>
    </source>
</evidence>
<feature type="domain" description="Flagellin C-terminal" evidence="6">
    <location>
        <begin position="451"/>
        <end position="536"/>
    </location>
</feature>
<proteinExistence type="inferred from homology"/>
<dbReference type="InterPro" id="IPR042187">
    <property type="entry name" value="Flagellin_C_sub2"/>
</dbReference>
<dbReference type="OrthoDB" id="9796789at2"/>
<reference evidence="7 8" key="1">
    <citation type="submission" date="2019-03" db="EMBL/GenBank/DDBJ databases">
        <title>Genomic Encyclopedia of Type Strains, Phase IV (KMG-IV): sequencing the most valuable type-strain genomes for metagenomic binning, comparative biology and taxonomic classification.</title>
        <authorList>
            <person name="Goeker M."/>
        </authorList>
    </citation>
    <scope>NUCLEOTIDE SEQUENCE [LARGE SCALE GENOMIC DNA]</scope>
    <source>
        <strain evidence="7 8">LX-B</strain>
    </source>
</reference>
<dbReference type="Pfam" id="PF00700">
    <property type="entry name" value="Flagellin_C"/>
    <property type="match status" value="1"/>
</dbReference>
<dbReference type="Proteomes" id="UP000295008">
    <property type="component" value="Unassembled WGS sequence"/>
</dbReference>
<dbReference type="Pfam" id="PF00669">
    <property type="entry name" value="Flagellin_N"/>
    <property type="match status" value="1"/>
</dbReference>
<dbReference type="PANTHER" id="PTHR42792">
    <property type="entry name" value="FLAGELLIN"/>
    <property type="match status" value="1"/>
</dbReference>
<keyword evidence="7" id="KW-0969">Cilium</keyword>